<dbReference type="SMART" id="SM00926">
    <property type="entry name" value="Molybdop_Fe4S4"/>
    <property type="match status" value="1"/>
</dbReference>
<evidence type="ECO:0000256" key="4">
    <source>
        <dbReference type="ARBA" id="ARBA00022723"/>
    </source>
</evidence>
<keyword evidence="5" id="KW-0560">Oxidoreductase</keyword>
<dbReference type="InterPro" id="IPR009010">
    <property type="entry name" value="Asp_de-COase-like_dom_sf"/>
</dbReference>
<dbReference type="RefSeq" id="WP_078809711.1">
    <property type="nucleotide sequence ID" value="NZ_FUWM01000009.1"/>
</dbReference>
<evidence type="ECO:0000256" key="2">
    <source>
        <dbReference type="ARBA" id="ARBA00010312"/>
    </source>
</evidence>
<dbReference type="GO" id="GO:0051536">
    <property type="term" value="F:iron-sulfur cluster binding"/>
    <property type="evidence" value="ECO:0007669"/>
    <property type="project" value="UniProtKB-KW"/>
</dbReference>
<evidence type="ECO:0000259" key="8">
    <source>
        <dbReference type="PROSITE" id="PS51669"/>
    </source>
</evidence>
<keyword evidence="3" id="KW-0500">Molybdenum</keyword>
<dbReference type="InterPro" id="IPR006963">
    <property type="entry name" value="Mopterin_OxRdtase_4Fe-4S_dom"/>
</dbReference>
<feature type="domain" description="4Fe-4S Mo/W bis-MGD-type" evidence="8">
    <location>
        <begin position="4"/>
        <end position="65"/>
    </location>
</feature>
<dbReference type="STRING" id="142842.SAMN02745118_01222"/>
<dbReference type="InterPro" id="IPR050612">
    <property type="entry name" value="Prok_Mopterin_Oxidored"/>
</dbReference>
<evidence type="ECO:0000256" key="6">
    <source>
        <dbReference type="ARBA" id="ARBA00023004"/>
    </source>
</evidence>
<dbReference type="Gene3D" id="3.40.228.10">
    <property type="entry name" value="Dimethylsulfoxide Reductase, domain 2"/>
    <property type="match status" value="1"/>
</dbReference>
<dbReference type="EMBL" id="FUWM01000009">
    <property type="protein sequence ID" value="SJZ57146.1"/>
    <property type="molecule type" value="Genomic_DNA"/>
</dbReference>
<evidence type="ECO:0000313" key="9">
    <source>
        <dbReference type="EMBL" id="SJZ57146.1"/>
    </source>
</evidence>
<dbReference type="GO" id="GO:0030288">
    <property type="term" value="C:outer membrane-bounded periplasmic space"/>
    <property type="evidence" value="ECO:0007669"/>
    <property type="project" value="TreeGrafter"/>
</dbReference>
<keyword evidence="7" id="KW-0411">Iron-sulfur</keyword>
<dbReference type="PANTHER" id="PTHR43742:SF3">
    <property type="entry name" value="DIMETHYL SULFOXIDE REDUCTASE DMSA"/>
    <property type="match status" value="1"/>
</dbReference>
<organism evidence="9 10">
    <name type="scientific">Selenihalanaerobacter shriftii</name>
    <dbReference type="NCBI Taxonomy" id="142842"/>
    <lineage>
        <taxon>Bacteria</taxon>
        <taxon>Bacillati</taxon>
        <taxon>Bacillota</taxon>
        <taxon>Clostridia</taxon>
        <taxon>Halanaerobiales</taxon>
        <taxon>Halobacteroidaceae</taxon>
        <taxon>Selenihalanaerobacter</taxon>
    </lineage>
</organism>
<dbReference type="Pfam" id="PF00384">
    <property type="entry name" value="Molybdopterin"/>
    <property type="match status" value="1"/>
</dbReference>
<dbReference type="GO" id="GO:0009055">
    <property type="term" value="F:electron transfer activity"/>
    <property type="evidence" value="ECO:0007669"/>
    <property type="project" value="TreeGrafter"/>
</dbReference>
<dbReference type="PANTHER" id="PTHR43742">
    <property type="entry name" value="TRIMETHYLAMINE-N-OXIDE REDUCTASE"/>
    <property type="match status" value="1"/>
</dbReference>
<keyword evidence="6" id="KW-0408">Iron</keyword>
<dbReference type="PROSITE" id="PS00490">
    <property type="entry name" value="MOLYBDOPTERIN_PROK_2"/>
    <property type="match status" value="1"/>
</dbReference>
<dbReference type="Pfam" id="PF04879">
    <property type="entry name" value="Molybdop_Fe4S4"/>
    <property type="match status" value="1"/>
</dbReference>
<gene>
    <name evidence="9" type="ORF">SAMN02745118_01222</name>
</gene>
<dbReference type="Proteomes" id="UP000190625">
    <property type="component" value="Unassembled WGS sequence"/>
</dbReference>
<evidence type="ECO:0000256" key="5">
    <source>
        <dbReference type="ARBA" id="ARBA00023002"/>
    </source>
</evidence>
<proteinExistence type="inferred from homology"/>
<dbReference type="Gene3D" id="3.40.50.12440">
    <property type="match status" value="1"/>
</dbReference>
<dbReference type="OrthoDB" id="9803192at2"/>
<dbReference type="PROSITE" id="PS00932">
    <property type="entry name" value="MOLYBDOPTERIN_PROK_3"/>
    <property type="match status" value="1"/>
</dbReference>
<sequence>MKEENILTTACIRNCSGSCIIKAHVKNGKITQITTDNLIDDSLETPQLRACVKGRSYRERVYSPNRLKYPMKRVGERGEGKFKRISWDEALDIIADKLTSIKENYGNKSMMDLFHSGVVHTVLHSTWRQLSNRFFNMFGGSVQQDFTSLSEGAKDAAIPYILGDIEYSSQSDLLETELIIMWGWNPAETTSGTNTSWYIAQARQKGIKTICIDPRHTETVATLADEWLPIKPGTDIALASAMAYVMIKEDLCDDKFINKFTIGYEEYKKYILGKEDGIPKTPQWAAEITGLSSQQIQSLAREYTKADLAMLIPGLGLQRTAYGEQISRALPTLAAMTGNIGLKGGNSGIPQYNMKTNDIGLGRLPTFENSTGIEFPIYTWSDYILQGKDGGYQSDIKASYFIGSNILNQTADINKGIKALKSLDFIVVHELFMTRTAKYADILLPVTTFFEREDIMEYDGVAVFMPQIIEPMYEAKSDFEIFTELGARLGFDYTGGKSKEEWLRNFVEESEIPYSYEEFKEEGIYRNDNRDLKPSYYQQIHEGKPFNTPSGKIEIYSERLASLNDSEIPPIPKYIESWETPDDELINEYPLQLILPHDKYRVHSQFNDNPLLQNLKLDAIQINTEDAKERNISDEDEVLIYNERGKVILAADVTERIRPGVVAINQGGLVNILTSARPTPLAKAATMHTTLVEVEKN</sequence>
<accession>A0A1T4LR96</accession>
<dbReference type="PROSITE" id="PS51669">
    <property type="entry name" value="4FE4S_MOW_BIS_MGD"/>
    <property type="match status" value="1"/>
</dbReference>
<comment type="similarity">
    <text evidence="2">Belongs to the prokaryotic molybdopterin-containing oxidoreductase family.</text>
</comment>
<name>A0A1T4LR96_9FIRM</name>
<dbReference type="Gene3D" id="3.30.2070.10">
    <property type="entry name" value="Formate dehydrogenase/DMSO reductase"/>
    <property type="match status" value="1"/>
</dbReference>
<dbReference type="Gene3D" id="3.40.50.740">
    <property type="match status" value="1"/>
</dbReference>
<dbReference type="SUPFAM" id="SSF50692">
    <property type="entry name" value="ADC-like"/>
    <property type="match status" value="1"/>
</dbReference>
<dbReference type="GO" id="GO:0043546">
    <property type="term" value="F:molybdopterin cofactor binding"/>
    <property type="evidence" value="ECO:0007669"/>
    <property type="project" value="InterPro"/>
</dbReference>
<dbReference type="AlphaFoldDB" id="A0A1T4LR96"/>
<dbReference type="InterPro" id="IPR006656">
    <property type="entry name" value="Mopterin_OxRdtase"/>
</dbReference>
<protein>
    <submittedName>
        <fullName evidence="9">Anaerobic dimethyl sulfoxide reductase subunit A</fullName>
    </submittedName>
</protein>
<evidence type="ECO:0000256" key="7">
    <source>
        <dbReference type="ARBA" id="ARBA00023014"/>
    </source>
</evidence>
<comment type="cofactor">
    <cofactor evidence="1">
        <name>Mo-bis(molybdopterin guanine dinucleotide)</name>
        <dbReference type="ChEBI" id="CHEBI:60539"/>
    </cofactor>
</comment>
<dbReference type="GO" id="GO:0030151">
    <property type="term" value="F:molybdenum ion binding"/>
    <property type="evidence" value="ECO:0007669"/>
    <property type="project" value="TreeGrafter"/>
</dbReference>
<keyword evidence="10" id="KW-1185">Reference proteome</keyword>
<dbReference type="GO" id="GO:0009061">
    <property type="term" value="P:anaerobic respiration"/>
    <property type="evidence" value="ECO:0007669"/>
    <property type="project" value="TreeGrafter"/>
</dbReference>
<dbReference type="SUPFAM" id="SSF53706">
    <property type="entry name" value="Formate dehydrogenase/DMSO reductase, domains 1-3"/>
    <property type="match status" value="1"/>
</dbReference>
<evidence type="ECO:0000256" key="3">
    <source>
        <dbReference type="ARBA" id="ARBA00022505"/>
    </source>
</evidence>
<dbReference type="Gene3D" id="2.40.40.20">
    <property type="match status" value="1"/>
</dbReference>
<evidence type="ECO:0000256" key="1">
    <source>
        <dbReference type="ARBA" id="ARBA00001942"/>
    </source>
</evidence>
<dbReference type="InterPro" id="IPR006655">
    <property type="entry name" value="Mopterin_OxRdtase_prok_CS"/>
</dbReference>
<dbReference type="Pfam" id="PF01568">
    <property type="entry name" value="Molydop_binding"/>
    <property type="match status" value="1"/>
</dbReference>
<reference evidence="10" key="1">
    <citation type="submission" date="2017-02" db="EMBL/GenBank/DDBJ databases">
        <authorList>
            <person name="Varghese N."/>
            <person name="Submissions S."/>
        </authorList>
    </citation>
    <scope>NUCLEOTIDE SEQUENCE [LARGE SCALE GENOMIC DNA]</scope>
    <source>
        <strain evidence="10">ATCC BAA-73</strain>
    </source>
</reference>
<dbReference type="InterPro" id="IPR006657">
    <property type="entry name" value="MoPterin_dinucl-bd_dom"/>
</dbReference>
<evidence type="ECO:0000313" key="10">
    <source>
        <dbReference type="Proteomes" id="UP000190625"/>
    </source>
</evidence>
<keyword evidence="4" id="KW-0479">Metal-binding</keyword>
<dbReference type="GO" id="GO:0016491">
    <property type="term" value="F:oxidoreductase activity"/>
    <property type="evidence" value="ECO:0007669"/>
    <property type="project" value="UniProtKB-KW"/>
</dbReference>